<evidence type="ECO:0000259" key="2">
    <source>
        <dbReference type="Pfam" id="PF07853"/>
    </source>
</evidence>
<dbReference type="InterPro" id="IPR025962">
    <property type="entry name" value="SdpI/YhfL"/>
</dbReference>
<dbReference type="InterPro" id="IPR026272">
    <property type="entry name" value="SdpI"/>
</dbReference>
<sequence length="230" mass="26048">MNNLKNDLWAWLVFVLVWGYIVYNFGSLPDRVPVHYNFQNVPDRYGHPAEVFINLALIVPYFALLFMESTVLGMKGQQNQQNMAQIQQYARLMLILLPSGIALGEVLTWQGILGTSGMMKVIFSMVGVFLMLTGNISPRVSRNFLSGFRTAYTLRSDLAWYDVNRKGAYLMTLCGLLVILLTWVLPGNWPIFGLLGSVAVLLLGMLQLGKRAKTLWEQDARKIPLDQKPF</sequence>
<accession>A0ABQ2CV80</accession>
<organism evidence="3 4">
    <name type="scientific">Deinococcus roseus</name>
    <dbReference type="NCBI Taxonomy" id="392414"/>
    <lineage>
        <taxon>Bacteria</taxon>
        <taxon>Thermotogati</taxon>
        <taxon>Deinococcota</taxon>
        <taxon>Deinococci</taxon>
        <taxon>Deinococcales</taxon>
        <taxon>Deinococcaceae</taxon>
        <taxon>Deinococcus</taxon>
    </lineage>
</organism>
<dbReference type="PANTHER" id="PTHR37810:SF5">
    <property type="entry name" value="IMMUNITY PROTEIN SDPI"/>
    <property type="match status" value="1"/>
</dbReference>
<dbReference type="Pfam" id="PF07853">
    <property type="entry name" value="DUF1648"/>
    <property type="match status" value="1"/>
</dbReference>
<name>A0ABQ2CV80_9DEIO</name>
<dbReference type="Pfam" id="PF13630">
    <property type="entry name" value="SdpI"/>
    <property type="match status" value="1"/>
</dbReference>
<keyword evidence="4" id="KW-1185">Reference proteome</keyword>
<feature type="transmembrane region" description="Helical" evidence="1">
    <location>
        <begin position="118"/>
        <end position="136"/>
    </location>
</feature>
<keyword evidence="1" id="KW-0812">Transmembrane</keyword>
<evidence type="ECO:0000256" key="1">
    <source>
        <dbReference type="SAM" id="Phobius"/>
    </source>
</evidence>
<keyword evidence="1" id="KW-0472">Membrane</keyword>
<gene>
    <name evidence="3" type="ORF">GCM10008938_07890</name>
</gene>
<feature type="domain" description="DUF1648" evidence="2">
    <location>
        <begin position="12"/>
        <end position="57"/>
    </location>
</feature>
<dbReference type="PANTHER" id="PTHR37810">
    <property type="entry name" value="IMMUNITY PROTEIN SDPI"/>
    <property type="match status" value="1"/>
</dbReference>
<protein>
    <recommendedName>
        <fullName evidence="2">DUF1648 domain-containing protein</fullName>
    </recommendedName>
</protein>
<reference evidence="4" key="1">
    <citation type="journal article" date="2019" name="Int. J. Syst. Evol. Microbiol.">
        <title>The Global Catalogue of Microorganisms (GCM) 10K type strain sequencing project: providing services to taxonomists for standard genome sequencing and annotation.</title>
        <authorList>
            <consortium name="The Broad Institute Genomics Platform"/>
            <consortium name="The Broad Institute Genome Sequencing Center for Infectious Disease"/>
            <person name="Wu L."/>
            <person name="Ma J."/>
        </authorList>
    </citation>
    <scope>NUCLEOTIDE SEQUENCE [LARGE SCALE GENOMIC DNA]</scope>
    <source>
        <strain evidence="4">JCM 14370</strain>
    </source>
</reference>
<feature type="transmembrane region" description="Helical" evidence="1">
    <location>
        <begin position="191"/>
        <end position="208"/>
    </location>
</feature>
<feature type="transmembrane region" description="Helical" evidence="1">
    <location>
        <begin position="92"/>
        <end position="112"/>
    </location>
</feature>
<feature type="transmembrane region" description="Helical" evidence="1">
    <location>
        <begin position="51"/>
        <end position="72"/>
    </location>
</feature>
<feature type="transmembrane region" description="Helical" evidence="1">
    <location>
        <begin position="7"/>
        <end position="26"/>
    </location>
</feature>
<dbReference type="Proteomes" id="UP000632222">
    <property type="component" value="Unassembled WGS sequence"/>
</dbReference>
<comment type="caution">
    <text evidence="3">The sequence shown here is derived from an EMBL/GenBank/DDBJ whole genome shotgun (WGS) entry which is preliminary data.</text>
</comment>
<dbReference type="InterPro" id="IPR012867">
    <property type="entry name" value="DUF1648"/>
</dbReference>
<dbReference type="EMBL" id="BMOD01000002">
    <property type="protein sequence ID" value="GGJ24166.1"/>
    <property type="molecule type" value="Genomic_DNA"/>
</dbReference>
<evidence type="ECO:0000313" key="3">
    <source>
        <dbReference type="EMBL" id="GGJ24166.1"/>
    </source>
</evidence>
<dbReference type="RefSeq" id="WP_189000186.1">
    <property type="nucleotide sequence ID" value="NZ_BMOD01000002.1"/>
</dbReference>
<evidence type="ECO:0000313" key="4">
    <source>
        <dbReference type="Proteomes" id="UP000632222"/>
    </source>
</evidence>
<keyword evidence="1" id="KW-1133">Transmembrane helix</keyword>
<dbReference type="PIRSF" id="PIRSF038959">
    <property type="entry name" value="SdpI"/>
    <property type="match status" value="1"/>
</dbReference>
<proteinExistence type="predicted"/>
<feature type="transmembrane region" description="Helical" evidence="1">
    <location>
        <begin position="168"/>
        <end position="185"/>
    </location>
</feature>